<dbReference type="Gene3D" id="3.40.50.2300">
    <property type="match status" value="2"/>
</dbReference>
<evidence type="ECO:0000259" key="12">
    <source>
        <dbReference type="PROSITE" id="PS50113"/>
    </source>
</evidence>
<dbReference type="Gene3D" id="3.30.450.20">
    <property type="entry name" value="PAS domain"/>
    <property type="match status" value="2"/>
</dbReference>
<evidence type="ECO:0000259" key="11">
    <source>
        <dbReference type="PROSITE" id="PS50112"/>
    </source>
</evidence>
<keyword evidence="9" id="KW-1133">Transmembrane helix</keyword>
<dbReference type="GO" id="GO:0005524">
    <property type="term" value="F:ATP binding"/>
    <property type="evidence" value="ECO:0007669"/>
    <property type="project" value="UniProtKB-KW"/>
</dbReference>
<dbReference type="PRINTS" id="PR00344">
    <property type="entry name" value="BCTRLSENSOR"/>
</dbReference>
<dbReference type="EMBL" id="CP042243">
    <property type="protein sequence ID" value="QEK11383.1"/>
    <property type="molecule type" value="Genomic_DNA"/>
</dbReference>
<dbReference type="InterPro" id="IPR004358">
    <property type="entry name" value="Sig_transdc_His_kin-like_C"/>
</dbReference>
<dbReference type="PANTHER" id="PTHR43711">
    <property type="entry name" value="TWO-COMPONENT HISTIDINE KINASE"/>
    <property type="match status" value="1"/>
</dbReference>
<dbReference type="InterPro" id="IPR003594">
    <property type="entry name" value="HATPase_dom"/>
</dbReference>
<reference evidence="13 14" key="1">
    <citation type="submission" date="2019-07" db="EMBL/GenBank/DDBJ databases">
        <title>Complete genome of Crassaminicella thermophila SY095.</title>
        <authorList>
            <person name="Li X."/>
        </authorList>
    </citation>
    <scope>NUCLEOTIDE SEQUENCE [LARGE SCALE GENOMIC DNA]</scope>
    <source>
        <strain evidence="13 14">SY095</strain>
    </source>
</reference>
<dbReference type="SMART" id="SM00387">
    <property type="entry name" value="HATPase_c"/>
    <property type="match status" value="1"/>
</dbReference>
<dbReference type="RefSeq" id="WP_148808485.1">
    <property type="nucleotide sequence ID" value="NZ_CP042243.1"/>
</dbReference>
<dbReference type="Pfam" id="PF00989">
    <property type="entry name" value="PAS"/>
    <property type="match status" value="1"/>
</dbReference>
<dbReference type="OrthoDB" id="9813394at2"/>
<dbReference type="InterPro" id="IPR003661">
    <property type="entry name" value="HisK_dim/P_dom"/>
</dbReference>
<evidence type="ECO:0000313" key="14">
    <source>
        <dbReference type="Proteomes" id="UP000324646"/>
    </source>
</evidence>
<dbReference type="Pfam" id="PF04392">
    <property type="entry name" value="ABC_sub_bind"/>
    <property type="match status" value="1"/>
</dbReference>
<feature type="domain" description="Histidine kinase" evidence="10">
    <location>
        <begin position="649"/>
        <end position="872"/>
    </location>
</feature>
<name>A0A5C0S9Z2_CRATE</name>
<dbReference type="InterPro" id="IPR035965">
    <property type="entry name" value="PAS-like_dom_sf"/>
</dbReference>
<sequence length="902" mass="105114">MSYINRNRHKIIFLVIYIFVLSANFSFSQDYEHRHVLILNSYHRGCEWTEEIEKGIIENFNRKEQKYIFHIEYMDTKKIYDQLYFEKLYELYKYKFKDSKFDVIISSDNDALNFLVKYGEKLFPNTPVVFCGVNNFRDSMLSGNNLFTGVVEEVDLKSNIDIALKLHPNSKQMIVLLDQSATSIENKKMIQKLIPCYPNLKFIFIEEQKISEVENTIKNSPRDSIIFYCATFKDNKGGLIPEKTYIQNISNKYKIPIYTGWSFYLGKGIVGGKMVRAYDQGKIAAKMAKSILKGEKVENIPIIKESPSYYMFDYNQMKKFGIEIMNLPKNSILVNRPSSVYSLPKAFVYEILIFIIFILTSCIFILFKNFSKCKQLEKELKEHLQFMNKLIDTIPNPIFWKNTKGIYTGCNKGYGDLLEMDTNDIIGCGVHDIFNKEYADIYYEMDKELMNRGGIQIYEEKIHSKDGKYRDVIFNKAAYTNINGEVEGLIGVIVDITERKKIEKRMRESEERYRMLIENVPDGIVVYNDEKIQFINKAGLEMLGVEKQEEIIGKSVMDFLYPCYHDSFKKSIEQVKDKKVVPVIEQKIVRKDGTIIDVEVKSISFLYDGEVMVFSGFRDITERKKNEALQKKIKEAMEQDRLKTEFFSNLSHELRTPLNIIFSSIQLLELDFKNNKMIKNEKGLNKRIRVLKQNCYRLLRLINNLIDITKMDSGYFELEIQNHNIVSIVEEITLSVAEYIEQKNINLQFDTDVEEKIIACDPDKIERIILNLLSNAIKFTNPGGRIMVNMFDKGDRIIITVKDTGIGIPKDKLEAIFERFRQVDKSFRRNHEGSGIGLSLVKSLVQMHGGRVFVKSEYGKGSEFIIELPVKEVRNEGRSFSSQNIPQTYAERIEIEFSDIYA</sequence>
<organism evidence="13 14">
    <name type="scientific">Crassaminicella thermophila</name>
    <dbReference type="NCBI Taxonomy" id="2599308"/>
    <lineage>
        <taxon>Bacteria</taxon>
        <taxon>Bacillati</taxon>
        <taxon>Bacillota</taxon>
        <taxon>Clostridia</taxon>
        <taxon>Eubacteriales</taxon>
        <taxon>Clostridiaceae</taxon>
        <taxon>Crassaminicella</taxon>
    </lineage>
</organism>
<evidence type="ECO:0000256" key="5">
    <source>
        <dbReference type="ARBA" id="ARBA00022741"/>
    </source>
</evidence>
<dbReference type="FunFam" id="3.30.565.10:FF:000037">
    <property type="entry name" value="Hybrid sensor histidine kinase/response regulator"/>
    <property type="match status" value="1"/>
</dbReference>
<dbReference type="Proteomes" id="UP000324646">
    <property type="component" value="Chromosome"/>
</dbReference>
<dbReference type="AlphaFoldDB" id="A0A5C0S9Z2"/>
<dbReference type="PANTHER" id="PTHR43711:SF26">
    <property type="entry name" value="SENSOR HISTIDINE KINASE RCSC"/>
    <property type="match status" value="1"/>
</dbReference>
<dbReference type="PROSITE" id="PS50113">
    <property type="entry name" value="PAC"/>
    <property type="match status" value="1"/>
</dbReference>
<dbReference type="Gene3D" id="1.10.287.130">
    <property type="match status" value="1"/>
</dbReference>
<keyword evidence="6" id="KW-0418">Kinase</keyword>
<dbReference type="CDD" id="cd00130">
    <property type="entry name" value="PAS"/>
    <property type="match status" value="2"/>
</dbReference>
<keyword evidence="4" id="KW-0808">Transferase</keyword>
<dbReference type="InterPro" id="IPR013656">
    <property type="entry name" value="PAS_4"/>
</dbReference>
<evidence type="ECO:0000256" key="8">
    <source>
        <dbReference type="ARBA" id="ARBA00023012"/>
    </source>
</evidence>
<evidence type="ECO:0000256" key="9">
    <source>
        <dbReference type="SAM" id="Phobius"/>
    </source>
</evidence>
<dbReference type="Pfam" id="PF00512">
    <property type="entry name" value="HisKA"/>
    <property type="match status" value="1"/>
</dbReference>
<dbReference type="SMART" id="SM00091">
    <property type="entry name" value="PAS"/>
    <property type="match status" value="2"/>
</dbReference>
<comment type="catalytic activity">
    <reaction evidence="1">
        <text>ATP + protein L-histidine = ADP + protein N-phospho-L-histidine.</text>
        <dbReference type="EC" id="2.7.13.3"/>
    </reaction>
</comment>
<evidence type="ECO:0000256" key="7">
    <source>
        <dbReference type="ARBA" id="ARBA00022840"/>
    </source>
</evidence>
<dbReference type="PROSITE" id="PS50109">
    <property type="entry name" value="HIS_KIN"/>
    <property type="match status" value="1"/>
</dbReference>
<dbReference type="CDD" id="cd16922">
    <property type="entry name" value="HATPase_EvgS-ArcB-TorS-like"/>
    <property type="match status" value="1"/>
</dbReference>
<keyword evidence="9" id="KW-0472">Membrane</keyword>
<dbReference type="Pfam" id="PF02518">
    <property type="entry name" value="HATPase_c"/>
    <property type="match status" value="1"/>
</dbReference>
<proteinExistence type="predicted"/>
<protein>
    <recommendedName>
        <fullName evidence="2">histidine kinase</fullName>
        <ecNumber evidence="2">2.7.13.3</ecNumber>
    </recommendedName>
</protein>
<dbReference type="Pfam" id="PF08448">
    <property type="entry name" value="PAS_4"/>
    <property type="match status" value="1"/>
</dbReference>
<evidence type="ECO:0000256" key="1">
    <source>
        <dbReference type="ARBA" id="ARBA00000085"/>
    </source>
</evidence>
<dbReference type="InterPro" id="IPR036890">
    <property type="entry name" value="HATPase_C_sf"/>
</dbReference>
<evidence type="ECO:0000256" key="4">
    <source>
        <dbReference type="ARBA" id="ARBA00022679"/>
    </source>
</evidence>
<gene>
    <name evidence="13" type="ORF">FQB35_02785</name>
</gene>
<keyword evidence="9" id="KW-0812">Transmembrane</keyword>
<dbReference type="PROSITE" id="PS50112">
    <property type="entry name" value="PAS"/>
    <property type="match status" value="2"/>
</dbReference>
<dbReference type="InterPro" id="IPR000700">
    <property type="entry name" value="PAS-assoc_C"/>
</dbReference>
<evidence type="ECO:0000256" key="3">
    <source>
        <dbReference type="ARBA" id="ARBA00022553"/>
    </source>
</evidence>
<feature type="domain" description="PAS" evidence="11">
    <location>
        <begin position="383"/>
        <end position="453"/>
    </location>
</feature>
<dbReference type="InterPro" id="IPR001610">
    <property type="entry name" value="PAC"/>
</dbReference>
<dbReference type="InterPro" id="IPR000014">
    <property type="entry name" value="PAS"/>
</dbReference>
<evidence type="ECO:0000259" key="10">
    <source>
        <dbReference type="PROSITE" id="PS50109"/>
    </source>
</evidence>
<evidence type="ECO:0000256" key="2">
    <source>
        <dbReference type="ARBA" id="ARBA00012438"/>
    </source>
</evidence>
<keyword evidence="14" id="KW-1185">Reference proteome</keyword>
<dbReference type="SUPFAM" id="SSF47384">
    <property type="entry name" value="Homodimeric domain of signal transducing histidine kinase"/>
    <property type="match status" value="1"/>
</dbReference>
<feature type="transmembrane region" description="Helical" evidence="9">
    <location>
        <begin position="346"/>
        <end position="367"/>
    </location>
</feature>
<dbReference type="EC" id="2.7.13.3" evidence="2"/>
<dbReference type="GO" id="GO:0000155">
    <property type="term" value="F:phosphorelay sensor kinase activity"/>
    <property type="evidence" value="ECO:0007669"/>
    <property type="project" value="InterPro"/>
</dbReference>
<dbReference type="KEGG" id="crs:FQB35_02785"/>
<dbReference type="InterPro" id="IPR005467">
    <property type="entry name" value="His_kinase_dom"/>
</dbReference>
<dbReference type="CDD" id="cd00082">
    <property type="entry name" value="HisKA"/>
    <property type="match status" value="1"/>
</dbReference>
<dbReference type="SMART" id="SM00086">
    <property type="entry name" value="PAC"/>
    <property type="match status" value="2"/>
</dbReference>
<evidence type="ECO:0000313" key="13">
    <source>
        <dbReference type="EMBL" id="QEK11383.1"/>
    </source>
</evidence>
<dbReference type="SMART" id="SM00388">
    <property type="entry name" value="HisKA"/>
    <property type="match status" value="1"/>
</dbReference>
<keyword evidence="5" id="KW-0547">Nucleotide-binding</keyword>
<dbReference type="InterPro" id="IPR036097">
    <property type="entry name" value="HisK_dim/P_sf"/>
</dbReference>
<dbReference type="SUPFAM" id="SSF55785">
    <property type="entry name" value="PYP-like sensor domain (PAS domain)"/>
    <property type="match status" value="2"/>
</dbReference>
<dbReference type="NCBIfam" id="TIGR00229">
    <property type="entry name" value="sensory_box"/>
    <property type="match status" value="2"/>
</dbReference>
<keyword evidence="8" id="KW-0902">Two-component regulatory system</keyword>
<feature type="domain" description="PAC" evidence="12">
    <location>
        <begin position="456"/>
        <end position="508"/>
    </location>
</feature>
<dbReference type="InterPro" id="IPR050736">
    <property type="entry name" value="Sensor_HK_Regulatory"/>
</dbReference>
<keyword evidence="7" id="KW-0067">ATP-binding</keyword>
<keyword evidence="3" id="KW-0597">Phosphoprotein</keyword>
<evidence type="ECO:0000256" key="6">
    <source>
        <dbReference type="ARBA" id="ARBA00022777"/>
    </source>
</evidence>
<feature type="domain" description="PAS" evidence="11">
    <location>
        <begin position="509"/>
        <end position="579"/>
    </location>
</feature>
<accession>A0A5C0S9Z2</accession>
<dbReference type="InterPro" id="IPR013767">
    <property type="entry name" value="PAS_fold"/>
</dbReference>
<dbReference type="Gene3D" id="3.30.565.10">
    <property type="entry name" value="Histidine kinase-like ATPase, C-terminal domain"/>
    <property type="match status" value="1"/>
</dbReference>
<dbReference type="InterPro" id="IPR007487">
    <property type="entry name" value="ABC_transpt-TYRBP-like"/>
</dbReference>
<dbReference type="SUPFAM" id="SSF55874">
    <property type="entry name" value="ATPase domain of HSP90 chaperone/DNA topoisomerase II/histidine kinase"/>
    <property type="match status" value="1"/>
</dbReference>